<dbReference type="PANTHER" id="PTHR43259:SF1">
    <property type="entry name" value="N-ACETYLTRANSFERASE DOMAIN-CONTAINING PROTEIN"/>
    <property type="match status" value="1"/>
</dbReference>
<dbReference type="OrthoDB" id="5292888at2"/>
<proteinExistence type="predicted"/>
<dbReference type="EMBL" id="FOFU01000004">
    <property type="protein sequence ID" value="SEQ42781.1"/>
    <property type="molecule type" value="Genomic_DNA"/>
</dbReference>
<dbReference type="InterPro" id="IPR016181">
    <property type="entry name" value="Acyl_CoA_acyltransferase"/>
</dbReference>
<protein>
    <submittedName>
        <fullName evidence="2">Ribosomal protein S18 acetylase RimI</fullName>
    </submittedName>
</protein>
<dbReference type="Pfam" id="PF00583">
    <property type="entry name" value="Acetyltransf_1"/>
    <property type="match status" value="1"/>
</dbReference>
<dbReference type="SUPFAM" id="SSF55729">
    <property type="entry name" value="Acyl-CoA N-acyltransferases (Nat)"/>
    <property type="match status" value="1"/>
</dbReference>
<dbReference type="AlphaFoldDB" id="A0A1H9FY25"/>
<organism evidence="2 3">
    <name type="scientific">Treponema bryantii</name>
    <dbReference type="NCBI Taxonomy" id="163"/>
    <lineage>
        <taxon>Bacteria</taxon>
        <taxon>Pseudomonadati</taxon>
        <taxon>Spirochaetota</taxon>
        <taxon>Spirochaetia</taxon>
        <taxon>Spirochaetales</taxon>
        <taxon>Treponemataceae</taxon>
        <taxon>Treponema</taxon>
    </lineage>
</organism>
<sequence length="162" mass="18723">MIIRKAVSADSKIIGHVHSIAWKQTYQNLFPKAYLEEDSPEKREEEFLETLNNKSISYLILEDNSEAAGIVKLIFKQQTIEISSFYILEEYRGKGFGTKAFDFIKKLTADKTVILWVLENNSAARNFYEKMGMIFSGETRTINRGKDFIQYCYTSACMKSRS</sequence>
<dbReference type="RefSeq" id="WP_074643208.1">
    <property type="nucleotide sequence ID" value="NZ_FOFU01000004.1"/>
</dbReference>
<evidence type="ECO:0000313" key="2">
    <source>
        <dbReference type="EMBL" id="SEQ42781.1"/>
    </source>
</evidence>
<keyword evidence="3" id="KW-1185">Reference proteome</keyword>
<dbReference type="Proteomes" id="UP000182360">
    <property type="component" value="Unassembled WGS sequence"/>
</dbReference>
<evidence type="ECO:0000313" key="3">
    <source>
        <dbReference type="Proteomes" id="UP000182360"/>
    </source>
</evidence>
<keyword evidence="2" id="KW-0689">Ribosomal protein</keyword>
<dbReference type="CDD" id="cd04301">
    <property type="entry name" value="NAT_SF"/>
    <property type="match status" value="1"/>
</dbReference>
<gene>
    <name evidence="2" type="ORF">SAMN04487977_104208</name>
</gene>
<keyword evidence="2" id="KW-0687">Ribonucleoprotein</keyword>
<evidence type="ECO:0000259" key="1">
    <source>
        <dbReference type="PROSITE" id="PS51186"/>
    </source>
</evidence>
<name>A0A1H9FY25_9SPIR</name>
<dbReference type="Gene3D" id="3.40.630.30">
    <property type="match status" value="1"/>
</dbReference>
<dbReference type="GO" id="GO:0016747">
    <property type="term" value="F:acyltransferase activity, transferring groups other than amino-acyl groups"/>
    <property type="evidence" value="ECO:0007669"/>
    <property type="project" value="InterPro"/>
</dbReference>
<dbReference type="InterPro" id="IPR052829">
    <property type="entry name" value="N-acetyltransferase_domain"/>
</dbReference>
<dbReference type="PROSITE" id="PS51186">
    <property type="entry name" value="GNAT"/>
    <property type="match status" value="1"/>
</dbReference>
<feature type="domain" description="N-acetyltransferase" evidence="1">
    <location>
        <begin position="1"/>
        <end position="155"/>
    </location>
</feature>
<dbReference type="GO" id="GO:0005840">
    <property type="term" value="C:ribosome"/>
    <property type="evidence" value="ECO:0007669"/>
    <property type="project" value="UniProtKB-KW"/>
</dbReference>
<reference evidence="2 3" key="1">
    <citation type="submission" date="2016-10" db="EMBL/GenBank/DDBJ databases">
        <authorList>
            <person name="de Groot N.N."/>
        </authorList>
    </citation>
    <scope>NUCLEOTIDE SEQUENCE [LARGE SCALE GENOMIC DNA]</scope>
    <source>
        <strain evidence="2 3">B25</strain>
    </source>
</reference>
<dbReference type="InterPro" id="IPR000182">
    <property type="entry name" value="GNAT_dom"/>
</dbReference>
<accession>A0A1H9FY25</accession>
<dbReference type="PANTHER" id="PTHR43259">
    <property type="entry name" value="SPT10P"/>
    <property type="match status" value="1"/>
</dbReference>